<dbReference type="PROSITE" id="PS50112">
    <property type="entry name" value="PAS"/>
    <property type="match status" value="1"/>
</dbReference>
<dbReference type="PANTHER" id="PTHR44757">
    <property type="entry name" value="DIGUANYLATE CYCLASE DGCP"/>
    <property type="match status" value="1"/>
</dbReference>
<dbReference type="SMART" id="SM00267">
    <property type="entry name" value="GGDEF"/>
    <property type="match status" value="1"/>
</dbReference>
<dbReference type="AlphaFoldDB" id="A0A8J4ECA3"/>
<dbReference type="SUPFAM" id="SSF55785">
    <property type="entry name" value="PYP-like sensor domain (PAS domain)"/>
    <property type="match status" value="2"/>
</dbReference>
<sequence>MAHEATLDVADRDLVLDTMLAQHPGAMIVAINDNGLFTPMPTAVPLSGQHVITGAPTALELVTPEDRVTVIEAWELLKRDGVANALVHPLTVPTETVRLHFIDARHRYGVVLGFVTDFSGSFGGATGITEVEMVPRLGVVRKDPLAVIIATDSATPRMLGWSEEELVGRRTLDLLHPDDHQRAIDIWIDMLANPGASRRVRLRHRHRDGRYVWLEITNHNHLNDPEHNCVIAEMLDISDEMAAQEALAASELLLRRLTEALPVGVTQIDPELTVTYQNERSTEMFGPRVGTVIDPEHVGNDGPTVVPALLAALRDNVDSDLEVSYLARDGESRRCALNIRPLAAQTGVVVCATDITESARLREELRQLATFDALTGCLNRASILAALGDGAAVGAGSAVVFLDLDGFKEINDSLGHAAGDALLRYVAGELPKAVRDTDLIGRLGGDEFLVVAHDVAGLAEARRIGEQIADHLAGCWLDLGGRRVPVRASIGIAWADAGETDADALVAHADAAMYQAKRQRTGRLGLVVSTTHAAA</sequence>
<dbReference type="InterPro" id="IPR029787">
    <property type="entry name" value="Nucleotide_cyclase"/>
</dbReference>
<evidence type="ECO:0008006" key="5">
    <source>
        <dbReference type="Google" id="ProtNLM"/>
    </source>
</evidence>
<dbReference type="Proteomes" id="UP000635606">
    <property type="component" value="Unassembled WGS sequence"/>
</dbReference>
<gene>
    <name evidence="3" type="ORF">Voc01_044080</name>
</gene>
<accession>A0A8J4ECA3</accession>
<dbReference type="SUPFAM" id="SSF55073">
    <property type="entry name" value="Nucleotide cyclase"/>
    <property type="match status" value="1"/>
</dbReference>
<feature type="domain" description="PAS" evidence="1">
    <location>
        <begin position="143"/>
        <end position="195"/>
    </location>
</feature>
<dbReference type="Gene3D" id="3.30.450.20">
    <property type="entry name" value="PAS domain"/>
    <property type="match status" value="2"/>
</dbReference>
<dbReference type="NCBIfam" id="TIGR00229">
    <property type="entry name" value="sensory_box"/>
    <property type="match status" value="1"/>
</dbReference>
<dbReference type="InterPro" id="IPR000160">
    <property type="entry name" value="GGDEF_dom"/>
</dbReference>
<dbReference type="InterPro" id="IPR000014">
    <property type="entry name" value="PAS"/>
</dbReference>
<proteinExistence type="predicted"/>
<dbReference type="SMART" id="SM00086">
    <property type="entry name" value="PAC"/>
    <property type="match status" value="2"/>
</dbReference>
<keyword evidence="4" id="KW-1185">Reference proteome</keyword>
<dbReference type="InterPro" id="IPR013656">
    <property type="entry name" value="PAS_4"/>
</dbReference>
<dbReference type="Gene3D" id="3.30.70.270">
    <property type="match status" value="1"/>
</dbReference>
<dbReference type="Pfam" id="PF00990">
    <property type="entry name" value="GGDEF"/>
    <property type="match status" value="1"/>
</dbReference>
<dbReference type="Pfam" id="PF08448">
    <property type="entry name" value="PAS_4"/>
    <property type="match status" value="1"/>
</dbReference>
<dbReference type="PANTHER" id="PTHR44757:SF2">
    <property type="entry name" value="BIOFILM ARCHITECTURE MAINTENANCE PROTEIN MBAA"/>
    <property type="match status" value="1"/>
</dbReference>
<dbReference type="CDD" id="cd01949">
    <property type="entry name" value="GGDEF"/>
    <property type="match status" value="1"/>
</dbReference>
<evidence type="ECO:0000259" key="2">
    <source>
        <dbReference type="PROSITE" id="PS50887"/>
    </source>
</evidence>
<dbReference type="InterPro" id="IPR052155">
    <property type="entry name" value="Biofilm_reg_signaling"/>
</dbReference>
<dbReference type="InterPro" id="IPR001610">
    <property type="entry name" value="PAC"/>
</dbReference>
<dbReference type="InterPro" id="IPR043128">
    <property type="entry name" value="Rev_trsase/Diguanyl_cyclase"/>
</dbReference>
<evidence type="ECO:0000259" key="1">
    <source>
        <dbReference type="PROSITE" id="PS50112"/>
    </source>
</evidence>
<dbReference type="InterPro" id="IPR013655">
    <property type="entry name" value="PAS_fold_3"/>
</dbReference>
<dbReference type="NCBIfam" id="TIGR00254">
    <property type="entry name" value="GGDEF"/>
    <property type="match status" value="1"/>
</dbReference>
<comment type="caution">
    <text evidence="3">The sequence shown here is derived from an EMBL/GenBank/DDBJ whole genome shotgun (WGS) entry which is preliminary data.</text>
</comment>
<dbReference type="EMBL" id="BOPH01000062">
    <property type="protein sequence ID" value="GIJ69491.1"/>
    <property type="molecule type" value="Genomic_DNA"/>
</dbReference>
<protein>
    <recommendedName>
        <fullName evidence="5">Diguanylate cyclase with PAS/PAC sensor</fullName>
    </recommendedName>
</protein>
<feature type="domain" description="GGDEF" evidence="2">
    <location>
        <begin position="395"/>
        <end position="531"/>
    </location>
</feature>
<organism evidence="3 4">
    <name type="scientific">Virgisporangium ochraceum</name>
    <dbReference type="NCBI Taxonomy" id="65505"/>
    <lineage>
        <taxon>Bacteria</taxon>
        <taxon>Bacillati</taxon>
        <taxon>Actinomycetota</taxon>
        <taxon>Actinomycetes</taxon>
        <taxon>Micromonosporales</taxon>
        <taxon>Micromonosporaceae</taxon>
        <taxon>Virgisporangium</taxon>
    </lineage>
</organism>
<dbReference type="PROSITE" id="PS50887">
    <property type="entry name" value="GGDEF"/>
    <property type="match status" value="1"/>
</dbReference>
<dbReference type="CDD" id="cd00130">
    <property type="entry name" value="PAS"/>
    <property type="match status" value="2"/>
</dbReference>
<evidence type="ECO:0000313" key="3">
    <source>
        <dbReference type="EMBL" id="GIJ69491.1"/>
    </source>
</evidence>
<evidence type="ECO:0000313" key="4">
    <source>
        <dbReference type="Proteomes" id="UP000635606"/>
    </source>
</evidence>
<reference evidence="3" key="1">
    <citation type="submission" date="2021-01" db="EMBL/GenBank/DDBJ databases">
        <title>Whole genome shotgun sequence of Virgisporangium ochraceum NBRC 16418.</title>
        <authorList>
            <person name="Komaki H."/>
            <person name="Tamura T."/>
        </authorList>
    </citation>
    <scope>NUCLEOTIDE SEQUENCE</scope>
    <source>
        <strain evidence="3">NBRC 16418</strain>
    </source>
</reference>
<dbReference type="InterPro" id="IPR035965">
    <property type="entry name" value="PAS-like_dom_sf"/>
</dbReference>
<name>A0A8J4ECA3_9ACTN</name>
<dbReference type="Pfam" id="PF08447">
    <property type="entry name" value="PAS_3"/>
    <property type="match status" value="1"/>
</dbReference>
<dbReference type="RefSeq" id="WP_203929409.1">
    <property type="nucleotide sequence ID" value="NZ_BOPH01000062.1"/>
</dbReference>